<dbReference type="SUPFAM" id="SSF48498">
    <property type="entry name" value="Tetracyclin repressor-like, C-terminal domain"/>
    <property type="match status" value="1"/>
</dbReference>
<keyword evidence="3" id="KW-0804">Transcription</keyword>
<keyword evidence="7" id="KW-1185">Reference proteome</keyword>
<name>A0A378YDC2_9NOCA</name>
<dbReference type="PANTHER" id="PTHR30055:SF234">
    <property type="entry name" value="HTH-TYPE TRANSCRIPTIONAL REGULATOR BETI"/>
    <property type="match status" value="1"/>
</dbReference>
<protein>
    <submittedName>
        <fullName evidence="6">HTH-type transcriptional repressor KstR2</fullName>
    </submittedName>
</protein>
<dbReference type="InterPro" id="IPR050109">
    <property type="entry name" value="HTH-type_TetR-like_transc_reg"/>
</dbReference>
<dbReference type="SUPFAM" id="SSF46689">
    <property type="entry name" value="Homeodomain-like"/>
    <property type="match status" value="1"/>
</dbReference>
<dbReference type="OrthoDB" id="3288227at2"/>
<reference evidence="6 7" key="1">
    <citation type="submission" date="2018-06" db="EMBL/GenBank/DDBJ databases">
        <authorList>
            <consortium name="Pathogen Informatics"/>
            <person name="Doyle S."/>
        </authorList>
    </citation>
    <scope>NUCLEOTIDE SEQUENCE [LARGE SCALE GENOMIC DNA]</scope>
    <source>
        <strain evidence="6 7">NCTC1934</strain>
    </source>
</reference>
<evidence type="ECO:0000313" key="7">
    <source>
        <dbReference type="Proteomes" id="UP000255467"/>
    </source>
</evidence>
<dbReference type="EMBL" id="UGRY01000002">
    <property type="protein sequence ID" value="SUA74540.1"/>
    <property type="molecule type" value="Genomic_DNA"/>
</dbReference>
<dbReference type="RefSeq" id="WP_039808342.1">
    <property type="nucleotide sequence ID" value="NZ_UGRY01000002.1"/>
</dbReference>
<evidence type="ECO:0000256" key="2">
    <source>
        <dbReference type="ARBA" id="ARBA00023125"/>
    </source>
</evidence>
<evidence type="ECO:0000256" key="3">
    <source>
        <dbReference type="ARBA" id="ARBA00023163"/>
    </source>
</evidence>
<proteinExistence type="predicted"/>
<evidence type="ECO:0000313" key="6">
    <source>
        <dbReference type="EMBL" id="SUA74540.1"/>
    </source>
</evidence>
<feature type="domain" description="HTH tetR-type" evidence="5">
    <location>
        <begin position="9"/>
        <end position="69"/>
    </location>
</feature>
<dbReference type="PANTHER" id="PTHR30055">
    <property type="entry name" value="HTH-TYPE TRANSCRIPTIONAL REGULATOR RUTR"/>
    <property type="match status" value="1"/>
</dbReference>
<dbReference type="AlphaFoldDB" id="A0A378YDC2"/>
<dbReference type="Proteomes" id="UP000255467">
    <property type="component" value="Unassembled WGS sequence"/>
</dbReference>
<dbReference type="Pfam" id="PF00440">
    <property type="entry name" value="TetR_N"/>
    <property type="match status" value="1"/>
</dbReference>
<feature type="DNA-binding region" description="H-T-H motif" evidence="4">
    <location>
        <begin position="32"/>
        <end position="51"/>
    </location>
</feature>
<sequence>MSPKRVDKTARRQEILDAAVRVFARKGFAASRIDDVAAAAGIAKGSVYLYFDSRDALLEAAFEQYSAEALASVQRAVDGDAPALDRLAELVRGVFEVLAGAPDHARILFDLWATDYMKDVYREQRRVIAGLLAEIRPDLGEAHATVIVGVIEGVLLQWLVDPDVPIGKLAQPMLDIVLDGLRERP</sequence>
<keyword evidence="1" id="KW-0805">Transcription regulation</keyword>
<dbReference type="PRINTS" id="PR00455">
    <property type="entry name" value="HTHTETR"/>
</dbReference>
<dbReference type="InterPro" id="IPR036271">
    <property type="entry name" value="Tet_transcr_reg_TetR-rel_C_sf"/>
</dbReference>
<organism evidence="6 7">
    <name type="scientific">Nocardia otitidiscaviarum</name>
    <dbReference type="NCBI Taxonomy" id="1823"/>
    <lineage>
        <taxon>Bacteria</taxon>
        <taxon>Bacillati</taxon>
        <taxon>Actinomycetota</taxon>
        <taxon>Actinomycetes</taxon>
        <taxon>Mycobacteriales</taxon>
        <taxon>Nocardiaceae</taxon>
        <taxon>Nocardia</taxon>
    </lineage>
</organism>
<dbReference type="PROSITE" id="PS50977">
    <property type="entry name" value="HTH_TETR_2"/>
    <property type="match status" value="1"/>
</dbReference>
<dbReference type="GO" id="GO:0000976">
    <property type="term" value="F:transcription cis-regulatory region binding"/>
    <property type="evidence" value="ECO:0007669"/>
    <property type="project" value="TreeGrafter"/>
</dbReference>
<keyword evidence="2 4" id="KW-0238">DNA-binding</keyword>
<dbReference type="InterPro" id="IPR001647">
    <property type="entry name" value="HTH_TetR"/>
</dbReference>
<dbReference type="STRING" id="1406858.GCA_000710895_00699"/>
<dbReference type="GO" id="GO:0003700">
    <property type="term" value="F:DNA-binding transcription factor activity"/>
    <property type="evidence" value="ECO:0007669"/>
    <property type="project" value="TreeGrafter"/>
</dbReference>
<evidence type="ECO:0000259" key="5">
    <source>
        <dbReference type="PROSITE" id="PS50977"/>
    </source>
</evidence>
<accession>A0A378YDC2</accession>
<evidence type="ECO:0000256" key="4">
    <source>
        <dbReference type="PROSITE-ProRule" id="PRU00335"/>
    </source>
</evidence>
<gene>
    <name evidence="6" type="primary">kstR2_4</name>
    <name evidence="6" type="ORF">NCTC1934_01638</name>
</gene>
<evidence type="ECO:0000256" key="1">
    <source>
        <dbReference type="ARBA" id="ARBA00023015"/>
    </source>
</evidence>
<dbReference type="InterPro" id="IPR009057">
    <property type="entry name" value="Homeodomain-like_sf"/>
</dbReference>
<dbReference type="Gene3D" id="1.10.357.10">
    <property type="entry name" value="Tetracycline Repressor, domain 2"/>
    <property type="match status" value="1"/>
</dbReference>